<dbReference type="NCBIfam" id="TIGR01554">
    <property type="entry name" value="major_cap_HK97"/>
    <property type="match status" value="1"/>
</dbReference>
<keyword evidence="4" id="KW-1185">Reference proteome</keyword>
<gene>
    <name evidence="3" type="ORF">IX92_06420</name>
</gene>
<dbReference type="RefSeq" id="WP_043007843.1">
    <property type="nucleotide sequence ID" value="NZ_CP009617.1"/>
</dbReference>
<protein>
    <recommendedName>
        <fullName evidence="2">Phage capsid-like C-terminal domain-containing protein</fullName>
    </recommendedName>
</protein>
<dbReference type="KEGG" id="vcy:IX92_06420"/>
<feature type="domain" description="Phage capsid-like C-terminal" evidence="2">
    <location>
        <begin position="85"/>
        <end position="404"/>
    </location>
</feature>
<name>A0AAN0SCS9_9VIBR</name>
<evidence type="ECO:0000259" key="2">
    <source>
        <dbReference type="Pfam" id="PF05065"/>
    </source>
</evidence>
<evidence type="ECO:0000256" key="1">
    <source>
        <dbReference type="ARBA" id="ARBA00004328"/>
    </source>
</evidence>
<dbReference type="Proteomes" id="UP000030081">
    <property type="component" value="Chromosome 1"/>
</dbReference>
<reference evidence="3 4" key="1">
    <citation type="submission" date="2014-10" db="EMBL/GenBank/DDBJ databases">
        <title>The Complete Genome Sequence for the Shellfish Pathogen Vibrio coralliilyticus RE98 Isolated from a Shellfish Hatchery.</title>
        <authorList>
            <person name="Richards G.P."/>
            <person name="Bono J.L."/>
            <person name="Watson M.A."/>
            <person name="Needleman D.S."/>
        </authorList>
    </citation>
    <scope>NUCLEOTIDE SEQUENCE [LARGE SCALE GENOMIC DNA]</scope>
    <source>
        <strain evidence="3 4">RE98</strain>
    </source>
</reference>
<sequence length="410" mass="45619">MDKKSIDNISSLDEMKDVLNDFASELADTKTKTSNATERVKQTKDGASHKAKRVLKEFIREGGLGNKESFEAFAERKALDTGVSGSDTIEAEISRELNELAIANQVILSQFRVGSRPNGAPYTVPKIAQRPNVVRALENRAGTVVNPTDNQTYTHTSADFAKSMSMPAFTHEIIQDAVRDVEADAMRLIAEERGFDFIAQALMGNGTQDQDTDMQLRGLLTRRIDSDNNYDEAVKEDAIRDPEFLKVHITNTDNALPEGDDLINFLIDIQSDLPFKYQGNAAWYVSRATFAILRKLRVDNNANSTDSRSLLVQDYGTLDASQKGTSFVMMGKPVYIVDQLDDTQGTTNDIPLFYGDLTETLEFGMIAGSDHFLVDEYTVKGQKLLYSDIRFFSVLHNNDALRVVVATDRA</sequence>
<dbReference type="SUPFAM" id="SSF56563">
    <property type="entry name" value="Major capsid protein gp5"/>
    <property type="match status" value="1"/>
</dbReference>
<evidence type="ECO:0000313" key="3">
    <source>
        <dbReference type="EMBL" id="AIW18701.1"/>
    </source>
</evidence>
<dbReference type="Pfam" id="PF05065">
    <property type="entry name" value="Phage_capsid"/>
    <property type="match status" value="1"/>
</dbReference>
<comment type="subcellular location">
    <subcellularLocation>
        <location evidence="1">Virion</location>
    </subcellularLocation>
</comment>
<dbReference type="InterPro" id="IPR054612">
    <property type="entry name" value="Phage_capsid-like_C"/>
</dbReference>
<dbReference type="AlphaFoldDB" id="A0AAN0SCS9"/>
<proteinExistence type="predicted"/>
<dbReference type="EMBL" id="CP009617">
    <property type="protein sequence ID" value="AIW18701.1"/>
    <property type="molecule type" value="Genomic_DNA"/>
</dbReference>
<accession>A0AAN0SCS9</accession>
<evidence type="ECO:0000313" key="4">
    <source>
        <dbReference type="Proteomes" id="UP000030081"/>
    </source>
</evidence>
<organism evidence="3 4">
    <name type="scientific">Vibrio coralliilyticus</name>
    <dbReference type="NCBI Taxonomy" id="190893"/>
    <lineage>
        <taxon>Bacteria</taxon>
        <taxon>Pseudomonadati</taxon>
        <taxon>Pseudomonadota</taxon>
        <taxon>Gammaproteobacteria</taxon>
        <taxon>Vibrionales</taxon>
        <taxon>Vibrionaceae</taxon>
        <taxon>Vibrio</taxon>
    </lineage>
</organism>
<dbReference type="InterPro" id="IPR024455">
    <property type="entry name" value="Phage_capsid"/>
</dbReference>